<dbReference type="EMBL" id="KV454427">
    <property type="protein sequence ID" value="ODQ81480.1"/>
    <property type="molecule type" value="Genomic_DNA"/>
</dbReference>
<dbReference type="Pfam" id="PF21720">
    <property type="entry name" value="MIOS_WD40"/>
    <property type="match status" value="1"/>
</dbReference>
<dbReference type="InterPro" id="IPR015943">
    <property type="entry name" value="WD40/YVTN_repeat-like_dom_sf"/>
</dbReference>
<dbReference type="GO" id="GO:0005737">
    <property type="term" value="C:cytoplasm"/>
    <property type="evidence" value="ECO:0007669"/>
    <property type="project" value="TreeGrafter"/>
</dbReference>
<dbReference type="Pfam" id="PF21719">
    <property type="entry name" value="MIOS_a-sol"/>
    <property type="match status" value="1"/>
</dbReference>
<dbReference type="Gene3D" id="2.130.10.10">
    <property type="entry name" value="YVTN repeat-like/Quinoprotein amine dehydrogenase"/>
    <property type="match status" value="1"/>
</dbReference>
<evidence type="ECO:0000313" key="8">
    <source>
        <dbReference type="Proteomes" id="UP000094336"/>
    </source>
</evidence>
<feature type="region of interest" description="Disordered" evidence="4">
    <location>
        <begin position="304"/>
        <end position="326"/>
    </location>
</feature>
<dbReference type="InterPro" id="IPR037593">
    <property type="entry name" value="MIOS/Sea4"/>
</dbReference>
<dbReference type="STRING" id="984486.A0A1E3QUZ4"/>
<evidence type="ECO:0000259" key="5">
    <source>
        <dbReference type="Pfam" id="PF17034"/>
    </source>
</evidence>
<dbReference type="InterPro" id="IPR049092">
    <property type="entry name" value="MIOS_a-sol"/>
</dbReference>
<dbReference type="CDD" id="cd16691">
    <property type="entry name" value="mRING-H2-C3H3C2_Mio"/>
    <property type="match status" value="1"/>
</dbReference>
<reference evidence="8" key="1">
    <citation type="submission" date="2016-05" db="EMBL/GenBank/DDBJ databases">
        <title>Comparative genomics of biotechnologically important yeasts.</title>
        <authorList>
            <consortium name="DOE Joint Genome Institute"/>
            <person name="Riley R."/>
            <person name="Haridas S."/>
            <person name="Wolfe K.H."/>
            <person name="Lopes M.R."/>
            <person name="Hittinger C.T."/>
            <person name="Goker M."/>
            <person name="Salamov A."/>
            <person name="Wisecaver J."/>
            <person name="Long T.M."/>
            <person name="Aerts A.L."/>
            <person name="Barry K."/>
            <person name="Choi C."/>
            <person name="Clum A."/>
            <person name="Coughlan A.Y."/>
            <person name="Deshpande S."/>
            <person name="Douglass A.P."/>
            <person name="Hanson S.J."/>
            <person name="Klenk H.-P."/>
            <person name="Labutti K."/>
            <person name="Lapidus A."/>
            <person name="Lindquist E."/>
            <person name="Lipzen A."/>
            <person name="Meier-Kolthoff J.P."/>
            <person name="Ohm R.A."/>
            <person name="Otillar R.P."/>
            <person name="Pangilinan J."/>
            <person name="Peng Y."/>
            <person name="Rokas A."/>
            <person name="Rosa C.A."/>
            <person name="Scheuner C."/>
            <person name="Sibirny A.A."/>
            <person name="Slot J.C."/>
            <person name="Stielow J.B."/>
            <person name="Sun H."/>
            <person name="Kurtzman C.P."/>
            <person name="Blackwell M."/>
            <person name="Grigoriev I.V."/>
            <person name="Jeffries T.W."/>
        </authorList>
    </citation>
    <scope>NUCLEOTIDE SEQUENCE [LARGE SCALE GENOMIC DNA]</scope>
    <source>
        <strain evidence="8">NRRL Y-12698</strain>
    </source>
</reference>
<dbReference type="OrthoDB" id="341486at2759"/>
<proteinExistence type="inferred from homology"/>
<dbReference type="SUPFAM" id="SSF50978">
    <property type="entry name" value="WD40 repeat-like"/>
    <property type="match status" value="1"/>
</dbReference>
<dbReference type="RefSeq" id="XP_018986808.1">
    <property type="nucleotide sequence ID" value="XM_019127868.1"/>
</dbReference>
<dbReference type="GO" id="GO:1904263">
    <property type="term" value="P:positive regulation of TORC1 signaling"/>
    <property type="evidence" value="ECO:0007669"/>
    <property type="project" value="EnsemblFungi"/>
</dbReference>
<evidence type="ECO:0000259" key="6">
    <source>
        <dbReference type="Pfam" id="PF21719"/>
    </source>
</evidence>
<accession>A0A1E3QUZ4</accession>
<keyword evidence="2" id="KW-0853">WD repeat</keyword>
<gene>
    <name evidence="7" type="ORF">BABINDRAFT_159760</name>
</gene>
<protein>
    <submittedName>
        <fullName evidence="7">Uncharacterized protein</fullName>
    </submittedName>
</protein>
<evidence type="ECO:0000256" key="4">
    <source>
        <dbReference type="SAM" id="MobiDB-lite"/>
    </source>
</evidence>
<comment type="similarity">
    <text evidence="1">Belongs to the WD repeat mio family.</text>
</comment>
<dbReference type="PANTHER" id="PTHR16453:SF9">
    <property type="entry name" value="GATOR COMPLEX PROTEIN MIOS"/>
    <property type="match status" value="1"/>
</dbReference>
<dbReference type="GeneID" id="30145721"/>
<dbReference type="PANTHER" id="PTHR16453">
    <property type="entry name" value="WD40 DOMAIN-CONTAINING PROTEIN MIO FAMILY MEMBER"/>
    <property type="match status" value="1"/>
</dbReference>
<organism evidence="7 8">
    <name type="scientific">Babjeviella inositovora NRRL Y-12698</name>
    <dbReference type="NCBI Taxonomy" id="984486"/>
    <lineage>
        <taxon>Eukaryota</taxon>
        <taxon>Fungi</taxon>
        <taxon>Dikarya</taxon>
        <taxon>Ascomycota</taxon>
        <taxon>Saccharomycotina</taxon>
        <taxon>Pichiomycetes</taxon>
        <taxon>Serinales incertae sedis</taxon>
        <taxon>Babjeviella</taxon>
    </lineage>
</organism>
<sequence>MSGSIVRALGWGVGIEQQYIAVNPAGDEIAVYQTNHSGQAVPATPSDDDDDDGIVKVYARGGFEHIQCATFSHKPGILAAGQSDGTISVFDIRVADASLAHLRPKQQRPVNSLSFNQAGLLAVGFDKSRHDYGLQVWDVEHYSSSSNNSHINKPAYTYISNEAVLSTCFITGEPTNLLCGSYKFLREMDLRSDVPVFQLATRNTLGITMDPFVPYHFASYAEDGTLCIWDRRNMGSVVKRVQSVSGPLGPITSDVPALTFSKLLADTRTNHRSCFRYSSVRKGEFSTCFNGEIVRRWQTGVVPEREESKGMETHGENGIKGPKEERPNIERDTKEIETALSDLDLSDSLFVTFVLDVKTVYERVISFDYIPDLVSATKCHLVCMRQSGSVYKMSVLESPESIRFNSFNEFTVSGPDGVFTHFAMEAPKPEPEEYDLDEESDDDKSSFKPSALTNFLRYEEVLLQDICAVMRARAMVGYSTVPVTNVLLMELGVLAAGNWAMRNSWKWLMLAQRAADKGKMQAEGLDLGYEGVLGIWSGVAGMGNQQRYQRGSVGENIFVKATQSLVASRSGKRLPTIPSYGNREAQRKLCLYVAGWDIDRAELDEKLTKLIGLGMYEKAAGLAVFHGDVAEAVHILLSSKKERLRIISTAVAGYHAYKGTPENSPWKDQCRRMASELDDPYLRAIFAFIADNDWWDVLDESSLPLRERLGVALRFLSDKDLTIYLNRLADKVISHGNIEGLVLTGITPKGIDLLQSYVDRTSDVQTASLIAAFGCPKYFQDVRVDHWIDSYCTLLNSWSLFHVRAKFNVARAKLARDEGGRTRAKVVPRQLHLQCIRCNKNISKPALVRAGTGLKPKARDPNKGCPHCGAPLPRCAICLLSLGMPIPLDVTLRVNPRQEPAERAFKEWFSFCLACNHGMHAGHAEEWFAKHYVCPVADCSCKCNSK</sequence>
<dbReference type="InterPro" id="IPR036322">
    <property type="entry name" value="WD40_repeat_dom_sf"/>
</dbReference>
<dbReference type="Pfam" id="PF17034">
    <property type="entry name" value="zinc_ribbon_16"/>
    <property type="match status" value="1"/>
</dbReference>
<dbReference type="Proteomes" id="UP000094336">
    <property type="component" value="Unassembled WGS sequence"/>
</dbReference>
<evidence type="ECO:0000313" key="7">
    <source>
        <dbReference type="EMBL" id="ODQ81480.1"/>
    </source>
</evidence>
<name>A0A1E3QUZ4_9ASCO</name>
<dbReference type="SMART" id="SM00320">
    <property type="entry name" value="WD40"/>
    <property type="match status" value="3"/>
</dbReference>
<evidence type="ECO:0000256" key="2">
    <source>
        <dbReference type="ARBA" id="ARBA00022574"/>
    </source>
</evidence>
<dbReference type="InterPro" id="IPR031488">
    <property type="entry name" value="Zn_ribbon_mio"/>
</dbReference>
<dbReference type="InterPro" id="IPR001680">
    <property type="entry name" value="WD40_rpt"/>
</dbReference>
<feature type="domain" description="MIOS-like alpha-solenoid" evidence="6">
    <location>
        <begin position="470"/>
        <end position="715"/>
    </location>
</feature>
<keyword evidence="3" id="KW-0677">Repeat</keyword>
<dbReference type="GO" id="GO:0035859">
    <property type="term" value="C:Seh1-associated complex"/>
    <property type="evidence" value="ECO:0007669"/>
    <property type="project" value="EnsemblFungi"/>
</dbReference>
<feature type="domain" description="GATOR2 complex protein MIO zinc-ribbon like" evidence="5">
    <location>
        <begin position="844"/>
        <end position="946"/>
    </location>
</feature>
<dbReference type="AlphaFoldDB" id="A0A1E3QUZ4"/>
<evidence type="ECO:0000256" key="3">
    <source>
        <dbReference type="ARBA" id="ARBA00022737"/>
    </source>
</evidence>
<keyword evidence="8" id="KW-1185">Reference proteome</keyword>
<evidence type="ECO:0000256" key="1">
    <source>
        <dbReference type="ARBA" id="ARBA00009713"/>
    </source>
</evidence>